<keyword evidence="2" id="KW-1185">Reference proteome</keyword>
<sequence length="136" mass="15275">MAGHLLDKSRDHNPFSLNCSAERPPNQKKAILVLLRKGNTTDNMAANFDTSFVRRRQTNLLARHLFIPNPPPPRSRCASAVCCVSAESCGRKISLHDRDVKRQRKALEANATRYIEREEKTVFGRCCCFSCKAGSV</sequence>
<comment type="caution">
    <text evidence="1">The sequence shown here is derived from an EMBL/GenBank/DDBJ whole genome shotgun (WGS) entry which is preliminary data.</text>
</comment>
<accession>A0ABR0B293</accession>
<proteinExistence type="predicted"/>
<name>A0ABR0B293_9CRUS</name>
<gene>
    <name evidence="1" type="ORF">OUZ56_027899</name>
</gene>
<dbReference type="Proteomes" id="UP001234178">
    <property type="component" value="Unassembled WGS sequence"/>
</dbReference>
<protein>
    <submittedName>
        <fullName evidence="1">Uncharacterized protein</fullName>
    </submittedName>
</protein>
<dbReference type="EMBL" id="JAOYFB010000040">
    <property type="protein sequence ID" value="KAK4035817.1"/>
    <property type="molecule type" value="Genomic_DNA"/>
</dbReference>
<evidence type="ECO:0000313" key="2">
    <source>
        <dbReference type="Proteomes" id="UP001234178"/>
    </source>
</evidence>
<organism evidence="1 2">
    <name type="scientific">Daphnia magna</name>
    <dbReference type="NCBI Taxonomy" id="35525"/>
    <lineage>
        <taxon>Eukaryota</taxon>
        <taxon>Metazoa</taxon>
        <taxon>Ecdysozoa</taxon>
        <taxon>Arthropoda</taxon>
        <taxon>Crustacea</taxon>
        <taxon>Branchiopoda</taxon>
        <taxon>Diplostraca</taxon>
        <taxon>Cladocera</taxon>
        <taxon>Anomopoda</taxon>
        <taxon>Daphniidae</taxon>
        <taxon>Daphnia</taxon>
    </lineage>
</organism>
<reference evidence="1 2" key="1">
    <citation type="journal article" date="2023" name="Nucleic Acids Res.">
        <title>The hologenome of Daphnia magna reveals possible DNA methylation and microbiome-mediated evolution of the host genome.</title>
        <authorList>
            <person name="Chaturvedi A."/>
            <person name="Li X."/>
            <person name="Dhandapani V."/>
            <person name="Marshall H."/>
            <person name="Kissane S."/>
            <person name="Cuenca-Cambronero M."/>
            <person name="Asole G."/>
            <person name="Calvet F."/>
            <person name="Ruiz-Romero M."/>
            <person name="Marangio P."/>
            <person name="Guigo R."/>
            <person name="Rago D."/>
            <person name="Mirbahai L."/>
            <person name="Eastwood N."/>
            <person name="Colbourne J.K."/>
            <person name="Zhou J."/>
            <person name="Mallon E."/>
            <person name="Orsini L."/>
        </authorList>
    </citation>
    <scope>NUCLEOTIDE SEQUENCE [LARGE SCALE GENOMIC DNA]</scope>
    <source>
        <strain evidence="1">LRV0_1</strain>
    </source>
</reference>
<evidence type="ECO:0000313" key="1">
    <source>
        <dbReference type="EMBL" id="KAK4035817.1"/>
    </source>
</evidence>